<dbReference type="EMBL" id="BNAO01000002">
    <property type="protein sequence ID" value="GHG65658.1"/>
    <property type="molecule type" value="Genomic_DNA"/>
</dbReference>
<reference evidence="2" key="1">
    <citation type="journal article" date="2019" name="Int. J. Syst. Evol. Microbiol.">
        <title>The Global Catalogue of Microorganisms (GCM) 10K type strain sequencing project: providing services to taxonomists for standard genome sequencing and annotation.</title>
        <authorList>
            <consortium name="The Broad Institute Genomics Platform"/>
            <consortium name="The Broad Institute Genome Sequencing Center for Infectious Disease"/>
            <person name="Wu L."/>
            <person name="Ma J."/>
        </authorList>
    </citation>
    <scope>NUCLEOTIDE SEQUENCE [LARGE SCALE GENOMIC DNA]</scope>
    <source>
        <strain evidence="2">CGMCC 1.7003</strain>
    </source>
</reference>
<dbReference type="InterPro" id="IPR036182">
    <property type="entry name" value="PCuAC_sf"/>
</dbReference>
<dbReference type="Gene3D" id="2.60.40.1890">
    <property type="entry name" value="PCu(A)C copper chaperone"/>
    <property type="match status" value="1"/>
</dbReference>
<accession>A0ABQ3KX26</accession>
<comment type="caution">
    <text evidence="1">The sequence shown here is derived from an EMBL/GenBank/DDBJ whole genome shotgun (WGS) entry which is preliminary data.</text>
</comment>
<dbReference type="PANTHER" id="PTHR36302:SF1">
    <property type="entry name" value="COPPER CHAPERONE PCU(A)C"/>
    <property type="match status" value="1"/>
</dbReference>
<evidence type="ECO:0000313" key="1">
    <source>
        <dbReference type="EMBL" id="GHG65658.1"/>
    </source>
</evidence>
<name>A0ABQ3KX26_9ALTE</name>
<keyword evidence="2" id="KW-1185">Reference proteome</keyword>
<gene>
    <name evidence="1" type="ORF">GCM10010919_13130</name>
</gene>
<protein>
    <recommendedName>
        <fullName evidence="3">Copper chaperone PCu(A)C</fullName>
    </recommendedName>
</protein>
<proteinExistence type="predicted"/>
<organism evidence="1 2">
    <name type="scientific">Alishewanella longhuensis</name>
    <dbReference type="NCBI Taxonomy" id="1091037"/>
    <lineage>
        <taxon>Bacteria</taxon>
        <taxon>Pseudomonadati</taxon>
        <taxon>Pseudomonadota</taxon>
        <taxon>Gammaproteobacteria</taxon>
        <taxon>Alteromonadales</taxon>
        <taxon>Alteromonadaceae</taxon>
        <taxon>Alishewanella</taxon>
    </lineage>
</organism>
<dbReference type="InterPro" id="IPR058248">
    <property type="entry name" value="Lxx211020-like"/>
</dbReference>
<evidence type="ECO:0008006" key="3">
    <source>
        <dbReference type="Google" id="ProtNLM"/>
    </source>
</evidence>
<dbReference type="Pfam" id="PF04314">
    <property type="entry name" value="PCuAC"/>
    <property type="match status" value="1"/>
</dbReference>
<dbReference type="InterPro" id="IPR007410">
    <property type="entry name" value="LpqE-like"/>
</dbReference>
<dbReference type="PANTHER" id="PTHR36302">
    <property type="entry name" value="BLR7088 PROTEIN"/>
    <property type="match status" value="1"/>
</dbReference>
<dbReference type="SUPFAM" id="SSF110087">
    <property type="entry name" value="DR1885-like metal-binding protein"/>
    <property type="match status" value="1"/>
</dbReference>
<dbReference type="Proteomes" id="UP000659697">
    <property type="component" value="Unassembled WGS sequence"/>
</dbReference>
<evidence type="ECO:0000313" key="2">
    <source>
        <dbReference type="Proteomes" id="UP000659697"/>
    </source>
</evidence>
<sequence length="110" mass="11840">MPGRDVTAGYFTLHNGSAAAVELVAASSPAFKRIELHQHVTHEGMMRMVEVAAIEVDAGATLVFQPGGLHLMLFEPQQQLVAGDEISVMLDFADGKQLAITLPLTAMPRR</sequence>